<evidence type="ECO:0000256" key="1">
    <source>
        <dbReference type="SAM" id="MobiDB-lite"/>
    </source>
</evidence>
<accession>A0AAE1FQY7</accession>
<dbReference type="Proteomes" id="UP001286313">
    <property type="component" value="Unassembled WGS sequence"/>
</dbReference>
<organism evidence="2 3">
    <name type="scientific">Petrolisthes cinctipes</name>
    <name type="common">Flat porcelain crab</name>
    <dbReference type="NCBI Taxonomy" id="88211"/>
    <lineage>
        <taxon>Eukaryota</taxon>
        <taxon>Metazoa</taxon>
        <taxon>Ecdysozoa</taxon>
        <taxon>Arthropoda</taxon>
        <taxon>Crustacea</taxon>
        <taxon>Multicrustacea</taxon>
        <taxon>Malacostraca</taxon>
        <taxon>Eumalacostraca</taxon>
        <taxon>Eucarida</taxon>
        <taxon>Decapoda</taxon>
        <taxon>Pleocyemata</taxon>
        <taxon>Anomura</taxon>
        <taxon>Galatheoidea</taxon>
        <taxon>Porcellanidae</taxon>
        <taxon>Petrolisthes</taxon>
    </lineage>
</organism>
<dbReference type="EMBL" id="JAWQEG010001596">
    <property type="protein sequence ID" value="KAK3878015.1"/>
    <property type="molecule type" value="Genomic_DNA"/>
</dbReference>
<name>A0AAE1FQY7_PETCI</name>
<feature type="region of interest" description="Disordered" evidence="1">
    <location>
        <begin position="130"/>
        <end position="164"/>
    </location>
</feature>
<evidence type="ECO:0000313" key="3">
    <source>
        <dbReference type="Proteomes" id="UP001286313"/>
    </source>
</evidence>
<evidence type="ECO:0000313" key="2">
    <source>
        <dbReference type="EMBL" id="KAK3878015.1"/>
    </source>
</evidence>
<proteinExistence type="predicted"/>
<sequence length="164" mass="18748">MSLNGDKFELLRYGPTQDMKQTTEYKCQNQLIMATDHVKDLGVHMSTDLTFSHHFNKITKTVNNHPRRGRLCFMRRAGGASQRVHTLIHHSFTFTGTRLFNSVPREIRNLTGITPDSFKNKLDKWLATVPDQPPTPGYTSTNSLQSVVHNMRREELPGTSGRPR</sequence>
<dbReference type="AlphaFoldDB" id="A0AAE1FQY7"/>
<feature type="compositionally biased region" description="Polar residues" evidence="1">
    <location>
        <begin position="137"/>
        <end position="148"/>
    </location>
</feature>
<protein>
    <submittedName>
        <fullName evidence="2">Uncharacterized protein</fullName>
    </submittedName>
</protein>
<keyword evidence="3" id="KW-1185">Reference proteome</keyword>
<gene>
    <name evidence="2" type="ORF">Pcinc_017313</name>
</gene>
<reference evidence="2" key="1">
    <citation type="submission" date="2023-10" db="EMBL/GenBank/DDBJ databases">
        <title>Genome assemblies of two species of porcelain crab, Petrolisthes cinctipes and Petrolisthes manimaculis (Anomura: Porcellanidae).</title>
        <authorList>
            <person name="Angst P."/>
        </authorList>
    </citation>
    <scope>NUCLEOTIDE SEQUENCE</scope>
    <source>
        <strain evidence="2">PB745_01</strain>
        <tissue evidence="2">Gill</tissue>
    </source>
</reference>
<comment type="caution">
    <text evidence="2">The sequence shown here is derived from an EMBL/GenBank/DDBJ whole genome shotgun (WGS) entry which is preliminary data.</text>
</comment>